<keyword evidence="4" id="KW-1133">Transmembrane helix</keyword>
<keyword evidence="4" id="KW-0812">Transmembrane</keyword>
<evidence type="ECO:0000256" key="4">
    <source>
        <dbReference type="SAM" id="Phobius"/>
    </source>
</evidence>
<evidence type="ECO:0000313" key="7">
    <source>
        <dbReference type="Proteomes" id="UP001152320"/>
    </source>
</evidence>
<feature type="domain" description="CUB" evidence="5">
    <location>
        <begin position="31"/>
        <end position="144"/>
    </location>
</feature>
<dbReference type="SMART" id="SM00042">
    <property type="entry name" value="CUB"/>
    <property type="match status" value="1"/>
</dbReference>
<proteinExistence type="predicted"/>
<dbReference type="Pfam" id="PF00431">
    <property type="entry name" value="CUB"/>
    <property type="match status" value="1"/>
</dbReference>
<reference evidence="6" key="1">
    <citation type="submission" date="2021-10" db="EMBL/GenBank/DDBJ databases">
        <title>Tropical sea cucumber genome reveals ecological adaptation and Cuvierian tubules defense mechanism.</title>
        <authorList>
            <person name="Chen T."/>
        </authorList>
    </citation>
    <scope>NUCLEOTIDE SEQUENCE</scope>
    <source>
        <strain evidence="6">Nanhai2018</strain>
        <tissue evidence="6">Muscle</tissue>
    </source>
</reference>
<dbReference type="InterPro" id="IPR000859">
    <property type="entry name" value="CUB_dom"/>
</dbReference>
<evidence type="ECO:0000256" key="3">
    <source>
        <dbReference type="PROSITE-ProRule" id="PRU00059"/>
    </source>
</evidence>
<dbReference type="PANTHER" id="PTHR24251">
    <property type="entry name" value="OVOCHYMASE-RELATED"/>
    <property type="match status" value="1"/>
</dbReference>
<dbReference type="PROSITE" id="PS01180">
    <property type="entry name" value="CUB"/>
    <property type="match status" value="1"/>
</dbReference>
<dbReference type="InterPro" id="IPR035914">
    <property type="entry name" value="Sperma_CUB_dom_sf"/>
</dbReference>
<sequence>MMYQRQHRGSLQRRISLFMVANLCLYAGLTTGNSIVVLNKPSGLFQSPGYPDLDDDMHLIWKVIAPLHHKIILTFLDFDLVEMAFCIDEIEIYEGNNLKGTYRGTQLHQKSITSTSNTISIVLMSCPTSLWNDRKGIRVSFSTGSLYAIIGAVLALLFVLMIIAVLFIRKRREARFLTSDSATHAETSGKNQENGYFTTVASERTTVKSLGHDYEEANETQKDMSGVYYSRGIVSKSWGSSRPQNKHLKFDAGSKLGVGLYENNISNTRNKTVDDQDYSHEICRSQQASLTVAYVNNLKRSIEMSGGC</sequence>
<evidence type="ECO:0000259" key="5">
    <source>
        <dbReference type="PROSITE" id="PS01180"/>
    </source>
</evidence>
<keyword evidence="2" id="KW-1015">Disulfide bond</keyword>
<accession>A0A9Q1H4J5</accession>
<dbReference type="EMBL" id="JAIZAY010000012">
    <property type="protein sequence ID" value="KAJ8032056.1"/>
    <property type="molecule type" value="Genomic_DNA"/>
</dbReference>
<feature type="transmembrane region" description="Helical" evidence="4">
    <location>
        <begin position="15"/>
        <end position="38"/>
    </location>
</feature>
<evidence type="ECO:0000256" key="2">
    <source>
        <dbReference type="ARBA" id="ARBA00023157"/>
    </source>
</evidence>
<protein>
    <submittedName>
        <fullName evidence="6">Tumor necrosis factor-inducible protein6 protein</fullName>
    </submittedName>
</protein>
<evidence type="ECO:0000313" key="6">
    <source>
        <dbReference type="EMBL" id="KAJ8032056.1"/>
    </source>
</evidence>
<dbReference type="Gene3D" id="2.60.120.290">
    <property type="entry name" value="Spermadhesin, CUB domain"/>
    <property type="match status" value="1"/>
</dbReference>
<comment type="caution">
    <text evidence="3">Lacks conserved residue(s) required for the propagation of feature annotation.</text>
</comment>
<dbReference type="OrthoDB" id="10009301at2759"/>
<evidence type="ECO:0000256" key="1">
    <source>
        <dbReference type="ARBA" id="ARBA00022737"/>
    </source>
</evidence>
<organism evidence="6 7">
    <name type="scientific">Holothuria leucospilota</name>
    <name type="common">Black long sea cucumber</name>
    <name type="synonym">Mertensiothuria leucospilota</name>
    <dbReference type="NCBI Taxonomy" id="206669"/>
    <lineage>
        <taxon>Eukaryota</taxon>
        <taxon>Metazoa</taxon>
        <taxon>Echinodermata</taxon>
        <taxon>Eleutherozoa</taxon>
        <taxon>Echinozoa</taxon>
        <taxon>Holothuroidea</taxon>
        <taxon>Aspidochirotacea</taxon>
        <taxon>Aspidochirotida</taxon>
        <taxon>Holothuriidae</taxon>
        <taxon>Holothuria</taxon>
    </lineage>
</organism>
<gene>
    <name evidence="6" type="ORF">HOLleu_25470</name>
</gene>
<keyword evidence="7" id="KW-1185">Reference proteome</keyword>
<keyword evidence="4" id="KW-0472">Membrane</keyword>
<dbReference type="CDD" id="cd00041">
    <property type="entry name" value="CUB"/>
    <property type="match status" value="1"/>
</dbReference>
<dbReference type="SUPFAM" id="SSF49854">
    <property type="entry name" value="Spermadhesin, CUB domain"/>
    <property type="match status" value="1"/>
</dbReference>
<keyword evidence="1" id="KW-0677">Repeat</keyword>
<name>A0A9Q1H4J5_HOLLE</name>
<dbReference type="AlphaFoldDB" id="A0A9Q1H4J5"/>
<comment type="caution">
    <text evidence="6">The sequence shown here is derived from an EMBL/GenBank/DDBJ whole genome shotgun (WGS) entry which is preliminary data.</text>
</comment>
<dbReference type="Proteomes" id="UP001152320">
    <property type="component" value="Chromosome 12"/>
</dbReference>
<feature type="transmembrane region" description="Helical" evidence="4">
    <location>
        <begin position="146"/>
        <end position="168"/>
    </location>
</feature>